<dbReference type="Proteomes" id="UP001164929">
    <property type="component" value="Chromosome 5"/>
</dbReference>
<feature type="compositionally biased region" description="Polar residues" evidence="1">
    <location>
        <begin position="1"/>
        <end position="27"/>
    </location>
</feature>
<organism evidence="2 4">
    <name type="scientific">Populus alba x Populus x berolinensis</name>
    <dbReference type="NCBI Taxonomy" id="444605"/>
    <lineage>
        <taxon>Eukaryota</taxon>
        <taxon>Viridiplantae</taxon>
        <taxon>Streptophyta</taxon>
        <taxon>Embryophyta</taxon>
        <taxon>Tracheophyta</taxon>
        <taxon>Spermatophyta</taxon>
        <taxon>Magnoliopsida</taxon>
        <taxon>eudicotyledons</taxon>
        <taxon>Gunneridae</taxon>
        <taxon>Pentapetalae</taxon>
        <taxon>rosids</taxon>
        <taxon>fabids</taxon>
        <taxon>Malpighiales</taxon>
        <taxon>Salicaceae</taxon>
        <taxon>Saliceae</taxon>
        <taxon>Populus</taxon>
    </lineage>
</organism>
<evidence type="ECO:0000256" key="1">
    <source>
        <dbReference type="SAM" id="MobiDB-lite"/>
    </source>
</evidence>
<proteinExistence type="predicted"/>
<evidence type="ECO:0000313" key="2">
    <source>
        <dbReference type="EMBL" id="KAJ6997417.1"/>
    </source>
</evidence>
<feature type="region of interest" description="Disordered" evidence="1">
    <location>
        <begin position="1"/>
        <end position="64"/>
    </location>
</feature>
<dbReference type="EMBL" id="JAQIZT010000005">
    <property type="protein sequence ID" value="KAJ6997438.1"/>
    <property type="molecule type" value="Genomic_DNA"/>
</dbReference>
<feature type="compositionally biased region" description="Polar residues" evidence="1">
    <location>
        <begin position="34"/>
        <end position="45"/>
    </location>
</feature>
<protein>
    <submittedName>
        <fullName evidence="2">Uncharacterized protein</fullName>
    </submittedName>
</protein>
<comment type="caution">
    <text evidence="2">The sequence shown here is derived from an EMBL/GenBank/DDBJ whole genome shotgun (WGS) entry which is preliminary data.</text>
</comment>
<gene>
    <name evidence="2" type="ORF">NC653_013860</name>
    <name evidence="3" type="ORF">NC653_013876</name>
</gene>
<name>A0AAD6QWH1_9ROSI</name>
<evidence type="ECO:0000313" key="4">
    <source>
        <dbReference type="Proteomes" id="UP001164929"/>
    </source>
</evidence>
<evidence type="ECO:0000313" key="3">
    <source>
        <dbReference type="EMBL" id="KAJ6997438.1"/>
    </source>
</evidence>
<reference evidence="2" key="1">
    <citation type="journal article" date="2023" name="Mol. Ecol. Resour.">
        <title>Chromosome-level genome assembly of a triploid poplar Populus alba 'Berolinensis'.</title>
        <authorList>
            <person name="Chen S."/>
            <person name="Yu Y."/>
            <person name="Wang X."/>
            <person name="Wang S."/>
            <person name="Zhang T."/>
            <person name="Zhou Y."/>
            <person name="He R."/>
            <person name="Meng N."/>
            <person name="Wang Y."/>
            <person name="Liu W."/>
            <person name="Liu Z."/>
            <person name="Liu J."/>
            <person name="Guo Q."/>
            <person name="Huang H."/>
            <person name="Sederoff R.R."/>
            <person name="Wang G."/>
            <person name="Qu G."/>
            <person name="Chen S."/>
        </authorList>
    </citation>
    <scope>NUCLEOTIDE SEQUENCE</scope>
    <source>
        <strain evidence="2">SC-2020</strain>
    </source>
</reference>
<accession>A0AAD6QWH1</accession>
<sequence length="64" mass="7146">MVGQWTMTKPSRSRSTAANRESNQSSARRYGPITTRSNPATNDWPPSTEDNRVFVSSKANRSES</sequence>
<dbReference type="EMBL" id="JAQIZT010000005">
    <property type="protein sequence ID" value="KAJ6997417.1"/>
    <property type="molecule type" value="Genomic_DNA"/>
</dbReference>
<keyword evidence="4" id="KW-1185">Reference proteome</keyword>
<dbReference type="AlphaFoldDB" id="A0AAD6QWH1"/>